<evidence type="ECO:0000256" key="2">
    <source>
        <dbReference type="ARBA" id="ARBA00023315"/>
    </source>
</evidence>
<organism evidence="4 5">
    <name type="scientific">Belliella filtrata</name>
    <dbReference type="NCBI Taxonomy" id="2923435"/>
    <lineage>
        <taxon>Bacteria</taxon>
        <taxon>Pseudomonadati</taxon>
        <taxon>Bacteroidota</taxon>
        <taxon>Cytophagia</taxon>
        <taxon>Cytophagales</taxon>
        <taxon>Cyclobacteriaceae</taxon>
        <taxon>Belliella</taxon>
    </lineage>
</organism>
<evidence type="ECO:0000256" key="1">
    <source>
        <dbReference type="ARBA" id="ARBA00022679"/>
    </source>
</evidence>
<dbReference type="Pfam" id="PF00583">
    <property type="entry name" value="Acetyltransf_1"/>
    <property type="match status" value="1"/>
</dbReference>
<proteinExistence type="predicted"/>
<feature type="domain" description="N-acetyltransferase" evidence="3">
    <location>
        <begin position="2"/>
        <end position="157"/>
    </location>
</feature>
<dbReference type="Proteomes" id="UP001165489">
    <property type="component" value="Unassembled WGS sequence"/>
</dbReference>
<protein>
    <submittedName>
        <fullName evidence="4">GNAT family N-acetyltransferase</fullName>
    </submittedName>
</protein>
<sequence>MYTIRKGEKADLPRVLELVMELAIYEKAPEQVSNTVAMMEADGFGENPVFGCFVAVKASTNEIIGISIYYYRYSTWKGRRLYLEDIVVTASERGNGAGKLLFDRTMLKCLEDKCTGMMWQVLDWNEPAINFYKKYGADLDSEWINCNLQAEEIKAILGEG</sequence>
<evidence type="ECO:0000313" key="4">
    <source>
        <dbReference type="EMBL" id="MCH7410733.1"/>
    </source>
</evidence>
<evidence type="ECO:0000259" key="3">
    <source>
        <dbReference type="PROSITE" id="PS51186"/>
    </source>
</evidence>
<accession>A0ABS9V2V2</accession>
<dbReference type="InterPro" id="IPR000182">
    <property type="entry name" value="GNAT_dom"/>
</dbReference>
<dbReference type="InterPro" id="IPR016181">
    <property type="entry name" value="Acyl_CoA_acyltransferase"/>
</dbReference>
<comment type="caution">
    <text evidence="4">The sequence shown here is derived from an EMBL/GenBank/DDBJ whole genome shotgun (WGS) entry which is preliminary data.</text>
</comment>
<evidence type="ECO:0000313" key="5">
    <source>
        <dbReference type="Proteomes" id="UP001165489"/>
    </source>
</evidence>
<dbReference type="RefSeq" id="WP_241349094.1">
    <property type="nucleotide sequence ID" value="NZ_JAKZGP010000045.1"/>
</dbReference>
<gene>
    <name evidence="4" type="ORF">MM239_15100</name>
</gene>
<keyword evidence="2" id="KW-0012">Acyltransferase</keyword>
<dbReference type="EMBL" id="JAKZGP010000045">
    <property type="protein sequence ID" value="MCH7410733.1"/>
    <property type="molecule type" value="Genomic_DNA"/>
</dbReference>
<dbReference type="PROSITE" id="PS51186">
    <property type="entry name" value="GNAT"/>
    <property type="match status" value="1"/>
</dbReference>
<reference evidence="4" key="1">
    <citation type="submission" date="2022-03" db="EMBL/GenBank/DDBJ databases">
        <title>De novo assembled genomes of Belliella spp. (Cyclobacteriaceae) strains.</title>
        <authorList>
            <person name="Szabo A."/>
            <person name="Korponai K."/>
            <person name="Felfoldi T."/>
        </authorList>
    </citation>
    <scope>NUCLEOTIDE SEQUENCE</scope>
    <source>
        <strain evidence="4">DSM 111904</strain>
    </source>
</reference>
<name>A0ABS9V2V2_9BACT</name>
<dbReference type="SUPFAM" id="SSF55729">
    <property type="entry name" value="Acyl-CoA N-acyltransferases (Nat)"/>
    <property type="match status" value="1"/>
</dbReference>
<keyword evidence="1" id="KW-0808">Transferase</keyword>
<dbReference type="PANTHER" id="PTHR10545:SF29">
    <property type="entry name" value="GH14572P-RELATED"/>
    <property type="match status" value="1"/>
</dbReference>
<dbReference type="InterPro" id="IPR051016">
    <property type="entry name" value="Diverse_Substrate_AcTransf"/>
</dbReference>
<dbReference type="CDD" id="cd04301">
    <property type="entry name" value="NAT_SF"/>
    <property type="match status" value="1"/>
</dbReference>
<dbReference type="Gene3D" id="3.40.630.30">
    <property type="match status" value="1"/>
</dbReference>
<keyword evidence="5" id="KW-1185">Reference proteome</keyword>
<dbReference type="PANTHER" id="PTHR10545">
    <property type="entry name" value="DIAMINE N-ACETYLTRANSFERASE"/>
    <property type="match status" value="1"/>
</dbReference>